<protein>
    <recommendedName>
        <fullName evidence="3">DUF4489 domain-containing protein</fullName>
    </recommendedName>
</protein>
<dbReference type="PaxDb" id="610130-Closa_1865"/>
<evidence type="ECO:0008006" key="3">
    <source>
        <dbReference type="Google" id="ProtNLM"/>
    </source>
</evidence>
<dbReference type="eggNOG" id="ENOG5033N08">
    <property type="taxonomic scope" value="Bacteria"/>
</dbReference>
<name>D9QZZ7_LACSW</name>
<gene>
    <name evidence="1" type="ordered locus">Closa_1865</name>
</gene>
<proteinExistence type="predicted"/>
<dbReference type="EMBL" id="CP002109">
    <property type="protein sequence ID" value="ADL04448.1"/>
    <property type="molecule type" value="Genomic_DNA"/>
</dbReference>
<dbReference type="HOGENOM" id="CLU_111931_0_0_9"/>
<organism evidence="1 2">
    <name type="scientific">Lacrimispora saccharolytica (strain ATCC 35040 / DSM 2544 / NRCC 2533 / WM1)</name>
    <name type="common">Clostridium saccharolyticum</name>
    <dbReference type="NCBI Taxonomy" id="610130"/>
    <lineage>
        <taxon>Bacteria</taxon>
        <taxon>Bacillati</taxon>
        <taxon>Bacillota</taxon>
        <taxon>Clostridia</taxon>
        <taxon>Lachnospirales</taxon>
        <taxon>Lachnospiraceae</taxon>
        <taxon>Lacrimispora</taxon>
    </lineage>
</organism>
<dbReference type="AlphaFoldDB" id="D9QZZ7"/>
<dbReference type="KEGG" id="csh:Closa_1865"/>
<reference evidence="1" key="1">
    <citation type="submission" date="2010-07" db="EMBL/GenBank/DDBJ databases">
        <title>Complete sequence of Clostridium saccharolyticum WM1.</title>
        <authorList>
            <consortium name="US DOE Joint Genome Institute"/>
            <person name="Lucas S."/>
            <person name="Copeland A."/>
            <person name="Lapidus A."/>
            <person name="Cheng J.-F."/>
            <person name="Bruce D."/>
            <person name="Goodwin L."/>
            <person name="Pitluck S."/>
            <person name="Chertkov O."/>
            <person name="Detter J.C."/>
            <person name="Han C."/>
            <person name="Tapia R."/>
            <person name="Land M."/>
            <person name="Hauser L."/>
            <person name="Chang Y.-J."/>
            <person name="Jeffries C."/>
            <person name="Kyrpides N."/>
            <person name="Ivanova N."/>
            <person name="Mikhailova N."/>
            <person name="Mouttaki H."/>
            <person name="Lin L."/>
            <person name="Zhou J."/>
            <person name="Hemme C.L."/>
            <person name="Woyke T."/>
        </authorList>
    </citation>
    <scope>NUCLEOTIDE SEQUENCE [LARGE SCALE GENOMIC DNA]</scope>
    <source>
        <strain evidence="1">WM1</strain>
    </source>
</reference>
<accession>D9QZZ7</accession>
<dbReference type="RefSeq" id="WP_013272537.1">
    <property type="nucleotide sequence ID" value="NC_014376.1"/>
</dbReference>
<keyword evidence="2" id="KW-1185">Reference proteome</keyword>
<dbReference type="Pfam" id="PF14879">
    <property type="entry name" value="DUF4489"/>
    <property type="match status" value="1"/>
</dbReference>
<evidence type="ECO:0000313" key="1">
    <source>
        <dbReference type="EMBL" id="ADL04448.1"/>
    </source>
</evidence>
<dbReference type="OrthoDB" id="2052577at2"/>
<evidence type="ECO:0000313" key="2">
    <source>
        <dbReference type="Proteomes" id="UP000001662"/>
    </source>
</evidence>
<sequence length="188" mass="20347">MNADEYSDGYEDRETVYECSHKCSKHKCVSKSGRILKPLKFNRTHLKCGMSSGSFTLPVDTPAGVTFTLATVNADTKGMNQPCIQLEYASNIFTAAESLTLNFQIFKQCGNQLAPVPVGPVWTFFAEVTEGSTLSNPFAFSVCDCDIICDDCCIYSAAVTIEGVSITALTIISNSSLAAIIVDDSCKY</sequence>
<dbReference type="InterPro" id="IPR027972">
    <property type="entry name" value="DUF4489"/>
</dbReference>
<dbReference type="Proteomes" id="UP000001662">
    <property type="component" value="Chromosome"/>
</dbReference>